<comment type="caution">
    <text evidence="2">The sequence shown here is derived from an EMBL/GenBank/DDBJ whole genome shotgun (WGS) entry which is preliminary data.</text>
</comment>
<dbReference type="PANTHER" id="PTHR34223">
    <property type="entry name" value="OS11G0201299 PROTEIN"/>
    <property type="match status" value="1"/>
</dbReference>
<dbReference type="Pfam" id="PF00646">
    <property type="entry name" value="F-box"/>
    <property type="match status" value="1"/>
</dbReference>
<reference evidence="2" key="1">
    <citation type="submission" date="2020-05" db="EMBL/GenBank/DDBJ databases">
        <title>WGS assembly of Panicum virgatum.</title>
        <authorList>
            <person name="Lovell J.T."/>
            <person name="Jenkins J."/>
            <person name="Shu S."/>
            <person name="Juenger T.E."/>
            <person name="Schmutz J."/>
        </authorList>
    </citation>
    <scope>NUCLEOTIDE SEQUENCE</scope>
    <source>
        <strain evidence="2">AP13</strain>
    </source>
</reference>
<gene>
    <name evidence="2" type="ORF">PVAP13_8NG081101</name>
</gene>
<dbReference type="SUPFAM" id="SSF81383">
    <property type="entry name" value="F-box domain"/>
    <property type="match status" value="1"/>
</dbReference>
<dbReference type="InterPro" id="IPR032675">
    <property type="entry name" value="LRR_dom_sf"/>
</dbReference>
<name>A0A8T0P4D8_PANVG</name>
<dbReference type="InterPro" id="IPR053781">
    <property type="entry name" value="F-box_AtFBL13-like"/>
</dbReference>
<evidence type="ECO:0000313" key="2">
    <source>
        <dbReference type="EMBL" id="KAG2556510.1"/>
    </source>
</evidence>
<dbReference type="InterPro" id="IPR053197">
    <property type="entry name" value="F-box_SCFL_complex_component"/>
</dbReference>
<dbReference type="PANTHER" id="PTHR34223:SF51">
    <property type="entry name" value="OS06G0556300 PROTEIN"/>
    <property type="match status" value="1"/>
</dbReference>
<feature type="domain" description="F-box" evidence="1">
    <location>
        <begin position="15"/>
        <end position="61"/>
    </location>
</feature>
<dbReference type="Gene3D" id="3.80.10.10">
    <property type="entry name" value="Ribonuclease Inhibitor"/>
    <property type="match status" value="1"/>
</dbReference>
<organism evidence="2 3">
    <name type="scientific">Panicum virgatum</name>
    <name type="common">Blackwell switchgrass</name>
    <dbReference type="NCBI Taxonomy" id="38727"/>
    <lineage>
        <taxon>Eukaryota</taxon>
        <taxon>Viridiplantae</taxon>
        <taxon>Streptophyta</taxon>
        <taxon>Embryophyta</taxon>
        <taxon>Tracheophyta</taxon>
        <taxon>Spermatophyta</taxon>
        <taxon>Magnoliopsida</taxon>
        <taxon>Liliopsida</taxon>
        <taxon>Poales</taxon>
        <taxon>Poaceae</taxon>
        <taxon>PACMAD clade</taxon>
        <taxon>Panicoideae</taxon>
        <taxon>Panicodae</taxon>
        <taxon>Paniceae</taxon>
        <taxon>Panicinae</taxon>
        <taxon>Panicum</taxon>
        <taxon>Panicum sect. Hiantes</taxon>
    </lineage>
</organism>
<accession>A0A8T0P4D8</accession>
<proteinExistence type="predicted"/>
<dbReference type="InterPro" id="IPR001810">
    <property type="entry name" value="F-box_dom"/>
</dbReference>
<dbReference type="EMBL" id="CM029052">
    <property type="protein sequence ID" value="KAG2556510.1"/>
    <property type="molecule type" value="Genomic_DNA"/>
</dbReference>
<sequence>MSGRRSKKASSADGGDRISGLPDEVLHRVLSHLPAPEAARTSVLARRWRDLWKSNRRLSVVFPWTSMTVSRTERLARLISQHGLRRSRSLRRPRLSIARLLSVTGDRTALAVDRLNRMVNRLLLLRDPVPLDVCSFSFDGFPRVDGAEVDVWIRHVLSWQVPVLIARLGTNVHTQLGNHSLASEHLKRLELSEVKLKGSFLDFSSCTALVYLRMHACIIGVEKIISESLISLKITHCNFDFVAVTTISVPSLLFLVLAYCEGQTPMLEVMPQLINASIKLGWFDEDRCGKDTNEDHCGEGTDEVHYGEGTDEDYHKLCRNCCGVCANCCGNDSNRDCVLLGGLSNVKCLRLDPSYQMFTIKRDLQCCPKFFNLRTLVLDNWRLNIGLEALLCFLQHTPLLEKLIIHVPKERDQCNIVDNEFCNFIEKYVHLPYLSVVEVRYRKDGYKICHWELLKILEVSAENLKQFNIIRDWYVPNY</sequence>
<evidence type="ECO:0000313" key="3">
    <source>
        <dbReference type="Proteomes" id="UP000823388"/>
    </source>
</evidence>
<dbReference type="CDD" id="cd22160">
    <property type="entry name" value="F-box_AtFBL13-like"/>
    <property type="match status" value="1"/>
</dbReference>
<dbReference type="AlphaFoldDB" id="A0A8T0P4D8"/>
<keyword evidence="3" id="KW-1185">Reference proteome</keyword>
<dbReference type="PROSITE" id="PS50181">
    <property type="entry name" value="FBOX"/>
    <property type="match status" value="1"/>
</dbReference>
<protein>
    <recommendedName>
        <fullName evidence="1">F-box domain-containing protein</fullName>
    </recommendedName>
</protein>
<dbReference type="Proteomes" id="UP000823388">
    <property type="component" value="Chromosome 8N"/>
</dbReference>
<dbReference type="InterPro" id="IPR036047">
    <property type="entry name" value="F-box-like_dom_sf"/>
</dbReference>
<dbReference type="SUPFAM" id="SSF52047">
    <property type="entry name" value="RNI-like"/>
    <property type="match status" value="1"/>
</dbReference>
<dbReference type="SMART" id="SM00256">
    <property type="entry name" value="FBOX"/>
    <property type="match status" value="1"/>
</dbReference>
<dbReference type="Gene3D" id="1.20.1280.50">
    <property type="match status" value="1"/>
</dbReference>
<evidence type="ECO:0000259" key="1">
    <source>
        <dbReference type="PROSITE" id="PS50181"/>
    </source>
</evidence>